<accession>A0ABR1G8M4</accession>
<evidence type="ECO:0000259" key="3">
    <source>
        <dbReference type="SMART" id="SM00645"/>
    </source>
</evidence>
<proteinExistence type="inferred from homology"/>
<dbReference type="InterPro" id="IPR013128">
    <property type="entry name" value="Peptidase_C1A"/>
</dbReference>
<keyword evidence="2" id="KW-0865">Zymogen</keyword>
<evidence type="ECO:0000313" key="6">
    <source>
        <dbReference type="Proteomes" id="UP001363151"/>
    </source>
</evidence>
<dbReference type="EMBL" id="JBBJCI010000074">
    <property type="protein sequence ID" value="KAK7249518.1"/>
    <property type="molecule type" value="Genomic_DNA"/>
</dbReference>
<dbReference type="SUPFAM" id="SSF54001">
    <property type="entry name" value="Cysteine proteinases"/>
    <property type="match status" value="1"/>
</dbReference>
<dbReference type="InterPro" id="IPR039417">
    <property type="entry name" value="Peptidase_C1A_papain-like"/>
</dbReference>
<comment type="similarity">
    <text evidence="1">Belongs to the peptidase C1 family.</text>
</comment>
<dbReference type="Gene3D" id="3.90.70.10">
    <property type="entry name" value="Cysteine proteinases"/>
    <property type="match status" value="1"/>
</dbReference>
<organism evidence="5 6">
    <name type="scientific">Aureococcus anophagefferens</name>
    <name type="common">Harmful bloom alga</name>
    <dbReference type="NCBI Taxonomy" id="44056"/>
    <lineage>
        <taxon>Eukaryota</taxon>
        <taxon>Sar</taxon>
        <taxon>Stramenopiles</taxon>
        <taxon>Ochrophyta</taxon>
        <taxon>Pelagophyceae</taxon>
        <taxon>Pelagomonadales</taxon>
        <taxon>Pelagomonadaceae</taxon>
        <taxon>Aureococcus</taxon>
    </lineage>
</organism>
<comment type="caution">
    <text evidence="5">The sequence shown here is derived from an EMBL/GenBank/DDBJ whole genome shotgun (WGS) entry which is preliminary data.</text>
</comment>
<reference evidence="5 6" key="1">
    <citation type="submission" date="2024-03" db="EMBL/GenBank/DDBJ databases">
        <title>Aureococcus anophagefferens CCMP1851 and Kratosvirus quantuckense: Draft genome of a second virus-susceptible host strain in the model system.</title>
        <authorList>
            <person name="Chase E."/>
            <person name="Truchon A.R."/>
            <person name="Schepens W."/>
            <person name="Wilhelm S.W."/>
        </authorList>
    </citation>
    <scope>NUCLEOTIDE SEQUENCE [LARGE SCALE GENOMIC DNA]</scope>
    <source>
        <strain evidence="5 6">CCMP1851</strain>
    </source>
</reference>
<dbReference type="SMART" id="SM00645">
    <property type="entry name" value="Pept_C1"/>
    <property type="match status" value="1"/>
</dbReference>
<dbReference type="InterPro" id="IPR013201">
    <property type="entry name" value="Prot_inhib_I29"/>
</dbReference>
<name>A0ABR1G8M4_AURAN</name>
<gene>
    <name evidence="5" type="ORF">SO694_0044700</name>
</gene>
<dbReference type="Proteomes" id="UP001363151">
    <property type="component" value="Unassembled WGS sequence"/>
</dbReference>
<feature type="domain" description="Peptidase C1A papain C-terminal" evidence="3">
    <location>
        <begin position="116"/>
        <end position="324"/>
    </location>
</feature>
<dbReference type="SMART" id="SM00848">
    <property type="entry name" value="Inhibitor_I29"/>
    <property type="match status" value="1"/>
</dbReference>
<evidence type="ECO:0000313" key="5">
    <source>
        <dbReference type="EMBL" id="KAK7249518.1"/>
    </source>
</evidence>
<evidence type="ECO:0000259" key="4">
    <source>
        <dbReference type="SMART" id="SM00848"/>
    </source>
</evidence>
<dbReference type="Pfam" id="PF00112">
    <property type="entry name" value="Peptidase_C1"/>
    <property type="match status" value="1"/>
</dbReference>
<dbReference type="CDD" id="cd02248">
    <property type="entry name" value="Peptidase_C1A"/>
    <property type="match status" value="1"/>
</dbReference>
<dbReference type="PANTHER" id="PTHR12411">
    <property type="entry name" value="CYSTEINE PROTEASE FAMILY C1-RELATED"/>
    <property type="match status" value="1"/>
</dbReference>
<dbReference type="InterPro" id="IPR038765">
    <property type="entry name" value="Papain-like_cys_pep_sf"/>
</dbReference>
<evidence type="ECO:0000256" key="2">
    <source>
        <dbReference type="ARBA" id="ARBA00023145"/>
    </source>
</evidence>
<protein>
    <submittedName>
        <fullName evidence="5">Cysteine-type peptidase</fullName>
    </submittedName>
</protein>
<evidence type="ECO:0000256" key="1">
    <source>
        <dbReference type="ARBA" id="ARBA00008455"/>
    </source>
</evidence>
<feature type="non-terminal residue" evidence="5">
    <location>
        <position position="1"/>
    </location>
</feature>
<feature type="domain" description="Cathepsin propeptide inhibitor" evidence="4">
    <location>
        <begin position="41"/>
        <end position="92"/>
    </location>
</feature>
<sequence>PRTVAIEESHDEATQSVSWNISVDPHLWNISVDPQSADPLWDAWRRTRSRVYASPREAAARRRVFFDNVARYELRGGAYELDEYADWTAEEFRATRSCAAITSGAAFCPDAAPSNSTGSVDFRGSQVTPVKDQGAFGTCWSFGFAETLEGLGVRLGHELTNVSNQMVIDCCPACRGSGQDASYDWVVSQNQGRIATMDSYPYAGDPGQCKHPAPSVPFVVSGCVRSRDDADESGAPLLAALIDHGPAAFGIDATCLQGYKSGVITNCTTTGIDHEVLLVGAGVEAGVPYFLAKNSWGAKWGEDGYFRFQQAGRQLGFGSAVHAV</sequence>
<dbReference type="InterPro" id="IPR000668">
    <property type="entry name" value="Peptidase_C1A_C"/>
</dbReference>
<keyword evidence="6" id="KW-1185">Reference proteome</keyword>